<dbReference type="Pfam" id="PF03966">
    <property type="entry name" value="Trm112p"/>
    <property type="match status" value="1"/>
</dbReference>
<reference evidence="8" key="3">
    <citation type="submission" date="2025-08" db="UniProtKB">
        <authorList>
            <consortium name="Ensembl"/>
        </authorList>
    </citation>
    <scope>IDENTIFICATION</scope>
</reference>
<keyword evidence="9" id="KW-1185">Reference proteome</keyword>
<dbReference type="InterPro" id="IPR005651">
    <property type="entry name" value="Trm112-like"/>
</dbReference>
<evidence type="ECO:0000256" key="7">
    <source>
        <dbReference type="ARBA" id="ARBA00030516"/>
    </source>
</evidence>
<keyword evidence="5" id="KW-0963">Cytoplasm</keyword>
<proteinExistence type="inferred from homology"/>
<protein>
    <recommendedName>
        <fullName evidence="4">Multifunctional methyltransferase subunit TRM112-like protein</fullName>
    </recommendedName>
    <alternativeName>
        <fullName evidence="7">tRNA methyltransferase 112 homolog</fullName>
    </alternativeName>
</protein>
<dbReference type="GO" id="GO:0048471">
    <property type="term" value="C:perinuclear region of cytoplasm"/>
    <property type="evidence" value="ECO:0007669"/>
    <property type="project" value="UniProtKB-SubCell"/>
</dbReference>
<dbReference type="EMBL" id="EAAA01002671">
    <property type="status" value="NOT_ANNOTATED_CDS"/>
    <property type="molecule type" value="Genomic_DNA"/>
</dbReference>
<reference evidence="8" key="4">
    <citation type="submission" date="2025-09" db="UniProtKB">
        <authorList>
            <consortium name="Ensembl"/>
        </authorList>
    </citation>
    <scope>IDENTIFICATION</scope>
</reference>
<accession>A0A1W2WDZ3</accession>
<dbReference type="OrthoDB" id="2187549at2759"/>
<evidence type="ECO:0000256" key="1">
    <source>
        <dbReference type="ARBA" id="ARBA00004556"/>
    </source>
</evidence>
<dbReference type="GO" id="GO:0046982">
    <property type="term" value="F:protein heterodimerization activity"/>
    <property type="evidence" value="ECO:0007669"/>
    <property type="project" value="InterPro"/>
</dbReference>
<reference evidence="9" key="1">
    <citation type="journal article" date="2002" name="Science">
        <title>The draft genome of Ciona intestinalis: insights into chordate and vertebrate origins.</title>
        <authorList>
            <person name="Dehal P."/>
            <person name="Satou Y."/>
            <person name="Campbell R.K."/>
            <person name="Chapman J."/>
            <person name="Degnan B."/>
            <person name="De Tomaso A."/>
            <person name="Davidson B."/>
            <person name="Di Gregorio A."/>
            <person name="Gelpke M."/>
            <person name="Goodstein D.M."/>
            <person name="Harafuji N."/>
            <person name="Hastings K.E."/>
            <person name="Ho I."/>
            <person name="Hotta K."/>
            <person name="Huang W."/>
            <person name="Kawashima T."/>
            <person name="Lemaire P."/>
            <person name="Martinez D."/>
            <person name="Meinertzhagen I.A."/>
            <person name="Necula S."/>
            <person name="Nonaka M."/>
            <person name="Putnam N."/>
            <person name="Rash S."/>
            <person name="Saiga H."/>
            <person name="Satake M."/>
            <person name="Terry A."/>
            <person name="Yamada L."/>
            <person name="Wang H.G."/>
            <person name="Awazu S."/>
            <person name="Azumi K."/>
            <person name="Boore J."/>
            <person name="Branno M."/>
            <person name="Chin-Bow S."/>
            <person name="DeSantis R."/>
            <person name="Doyle S."/>
            <person name="Francino P."/>
            <person name="Keys D.N."/>
            <person name="Haga S."/>
            <person name="Hayashi H."/>
            <person name="Hino K."/>
            <person name="Imai K.S."/>
            <person name="Inaba K."/>
            <person name="Kano S."/>
            <person name="Kobayashi K."/>
            <person name="Kobayashi M."/>
            <person name="Lee B.I."/>
            <person name="Makabe K.W."/>
            <person name="Manohar C."/>
            <person name="Matassi G."/>
            <person name="Medina M."/>
            <person name="Mochizuki Y."/>
            <person name="Mount S."/>
            <person name="Morishita T."/>
            <person name="Miura S."/>
            <person name="Nakayama A."/>
            <person name="Nishizaka S."/>
            <person name="Nomoto H."/>
            <person name="Ohta F."/>
            <person name="Oishi K."/>
            <person name="Rigoutsos I."/>
            <person name="Sano M."/>
            <person name="Sasaki A."/>
            <person name="Sasakura Y."/>
            <person name="Shoguchi E."/>
            <person name="Shin-i T."/>
            <person name="Spagnuolo A."/>
            <person name="Stainier D."/>
            <person name="Suzuki M.M."/>
            <person name="Tassy O."/>
            <person name="Takatori N."/>
            <person name="Tokuoka M."/>
            <person name="Yagi K."/>
            <person name="Yoshizaki F."/>
            <person name="Wada S."/>
            <person name="Zhang C."/>
            <person name="Hyatt P.D."/>
            <person name="Larimer F."/>
            <person name="Detter C."/>
            <person name="Doggett N."/>
            <person name="Glavina T."/>
            <person name="Hawkins T."/>
            <person name="Richardson P."/>
            <person name="Lucas S."/>
            <person name="Kohara Y."/>
            <person name="Levine M."/>
            <person name="Satoh N."/>
            <person name="Rokhsar D.S."/>
        </authorList>
    </citation>
    <scope>NUCLEOTIDE SEQUENCE [LARGE SCALE GENOMIC DNA]</scope>
</reference>
<evidence type="ECO:0000256" key="5">
    <source>
        <dbReference type="ARBA" id="ARBA00022490"/>
    </source>
</evidence>
<evidence type="ECO:0000313" key="9">
    <source>
        <dbReference type="Proteomes" id="UP000008144"/>
    </source>
</evidence>
<organism evidence="8 9">
    <name type="scientific">Ciona intestinalis</name>
    <name type="common">Transparent sea squirt</name>
    <name type="synonym">Ascidia intestinalis</name>
    <dbReference type="NCBI Taxonomy" id="7719"/>
    <lineage>
        <taxon>Eukaryota</taxon>
        <taxon>Metazoa</taxon>
        <taxon>Chordata</taxon>
        <taxon>Tunicata</taxon>
        <taxon>Ascidiacea</taxon>
        <taxon>Phlebobranchia</taxon>
        <taxon>Cionidae</taxon>
        <taxon>Ciona</taxon>
    </lineage>
</organism>
<sequence>MRLSAFVRMRLITHNMLTSHVKGVKNGYPLVIKAEDIKEQETDFNPDFISRMITRIEWPALTKAMEMIGHTDQLPEEVPKDYETNNDFLKQAHHALMEIEVITGSLTCPESGREFPIANGIPNMLLNEDEV</sequence>
<evidence type="ECO:0000256" key="4">
    <source>
        <dbReference type="ARBA" id="ARBA00019989"/>
    </source>
</evidence>
<dbReference type="GO" id="GO:0005654">
    <property type="term" value="C:nucleoplasm"/>
    <property type="evidence" value="ECO:0007669"/>
    <property type="project" value="UniProtKB-SubCell"/>
</dbReference>
<dbReference type="PANTHER" id="PTHR12773:SF0">
    <property type="entry name" value="MULTIFUNCTIONAL METHYLTRANSFERASE SUBUNIT TRM112-LIKE PROTEIN"/>
    <property type="match status" value="1"/>
</dbReference>
<comment type="subcellular location">
    <subcellularLocation>
        <location evidence="1">Cytoplasm</location>
        <location evidence="1">Perinuclear region</location>
    </subcellularLocation>
    <subcellularLocation>
        <location evidence="2">Nucleus</location>
        <location evidence="2">Nucleoplasm</location>
    </subcellularLocation>
</comment>
<accession>H2Y026</accession>
<evidence type="ECO:0000313" key="8">
    <source>
        <dbReference type="Ensembl" id="ENSCINP00000035260.1"/>
    </source>
</evidence>
<dbReference type="AlphaFoldDB" id="H2Y026"/>
<dbReference type="SUPFAM" id="SSF158997">
    <property type="entry name" value="Trm112p-like"/>
    <property type="match status" value="1"/>
</dbReference>
<dbReference type="InParanoid" id="H2Y026"/>
<dbReference type="PANTHER" id="PTHR12773">
    <property type="entry name" value="UPF0315 PROTEIN-RELATED"/>
    <property type="match status" value="1"/>
</dbReference>
<reference evidence="8" key="2">
    <citation type="journal article" date="2008" name="Genome Biol.">
        <title>Improved genome assembly and evidence-based global gene model set for the chordate Ciona intestinalis: new insight into intron and operon populations.</title>
        <authorList>
            <person name="Satou Y."/>
            <person name="Mineta K."/>
            <person name="Ogasawara M."/>
            <person name="Sasakura Y."/>
            <person name="Shoguchi E."/>
            <person name="Ueno K."/>
            <person name="Yamada L."/>
            <person name="Matsumoto J."/>
            <person name="Wasserscheid J."/>
            <person name="Dewar K."/>
            <person name="Wiley G.B."/>
            <person name="Macmil S.L."/>
            <person name="Roe B.A."/>
            <person name="Zeller R.W."/>
            <person name="Hastings K.E."/>
            <person name="Lemaire P."/>
            <person name="Lindquist E."/>
            <person name="Endo T."/>
            <person name="Hotta K."/>
            <person name="Inaba K."/>
        </authorList>
    </citation>
    <scope>NUCLEOTIDE SEQUENCE [LARGE SCALE GENOMIC DNA]</scope>
    <source>
        <strain evidence="8">wild type</strain>
    </source>
</reference>
<dbReference type="CDD" id="cd21089">
    <property type="entry name" value="Trm112-like"/>
    <property type="match status" value="1"/>
</dbReference>
<keyword evidence="6" id="KW-0539">Nucleus</keyword>
<dbReference type="STRING" id="7719.ENSCINP00000035260"/>
<dbReference type="FunCoup" id="H2Y026">
    <property type="interactions" value="516"/>
</dbReference>
<dbReference type="GO" id="GO:0005634">
    <property type="term" value="C:nucleus"/>
    <property type="evidence" value="ECO:0000318"/>
    <property type="project" value="GO_Central"/>
</dbReference>
<evidence type="ECO:0000256" key="3">
    <source>
        <dbReference type="ARBA" id="ARBA00007980"/>
    </source>
</evidence>
<dbReference type="GO" id="GO:0043528">
    <property type="term" value="C:tRNA (m2G10) methyltransferase complex"/>
    <property type="evidence" value="ECO:0000318"/>
    <property type="project" value="GO_Central"/>
</dbReference>
<name>H2Y026_CIOIN</name>
<dbReference type="GO" id="GO:0005737">
    <property type="term" value="C:cytoplasm"/>
    <property type="evidence" value="ECO:0000318"/>
    <property type="project" value="GO_Central"/>
</dbReference>
<dbReference type="InterPro" id="IPR039127">
    <property type="entry name" value="Trm112"/>
</dbReference>
<comment type="similarity">
    <text evidence="3">Belongs to the TRM112 family.</text>
</comment>
<evidence type="ECO:0000256" key="6">
    <source>
        <dbReference type="ARBA" id="ARBA00023242"/>
    </source>
</evidence>
<dbReference type="GO" id="GO:0000470">
    <property type="term" value="P:maturation of LSU-rRNA"/>
    <property type="evidence" value="ECO:0000318"/>
    <property type="project" value="GO_Central"/>
</dbReference>
<dbReference type="KEGG" id="cin:100176801"/>
<dbReference type="OMA" id="NMLTSKC"/>
<dbReference type="GO" id="GO:0141106">
    <property type="term" value="F:tRNA methyltransferase activator activity"/>
    <property type="evidence" value="ECO:0000318"/>
    <property type="project" value="GO_Central"/>
</dbReference>
<dbReference type="Proteomes" id="UP000008144">
    <property type="component" value="Chromosome 8"/>
</dbReference>
<dbReference type="GeneID" id="100176801"/>
<dbReference type="RefSeq" id="XP_002129541.1">
    <property type="nucleotide sequence ID" value="XM_002129505.5"/>
</dbReference>
<dbReference type="HOGENOM" id="CLU_086140_2_0_1"/>
<dbReference type="GO" id="GO:0030490">
    <property type="term" value="P:maturation of SSU-rRNA"/>
    <property type="evidence" value="ECO:0000318"/>
    <property type="project" value="GO_Central"/>
</dbReference>
<gene>
    <name evidence="8" type="primary">LOC100176801</name>
</gene>
<evidence type="ECO:0000256" key="2">
    <source>
        <dbReference type="ARBA" id="ARBA00004642"/>
    </source>
</evidence>
<dbReference type="FunFam" id="2.20.25.10:FF:000015">
    <property type="entry name" value="Multifunctional methyltransferase subunit TRM112-like protein"/>
    <property type="match status" value="1"/>
</dbReference>
<dbReference type="GeneTree" id="ENSGT00940000164608"/>
<dbReference type="Gene3D" id="2.20.25.10">
    <property type="match status" value="1"/>
</dbReference>
<dbReference type="Ensembl" id="ENSCINT00000037301.1">
    <property type="protein sequence ID" value="ENSCINP00000035260.1"/>
    <property type="gene ID" value="ENSCING00000024037.1"/>
</dbReference>
<dbReference type="GO" id="GO:2000234">
    <property type="term" value="P:positive regulation of rRNA processing"/>
    <property type="evidence" value="ECO:0000318"/>
    <property type="project" value="GO_Central"/>
</dbReference>